<dbReference type="eggNOG" id="COG3168">
    <property type="taxonomic scope" value="Bacteria"/>
</dbReference>
<evidence type="ECO:0008006" key="3">
    <source>
        <dbReference type="Google" id="ProtNLM"/>
    </source>
</evidence>
<name>F8AB27_THEID</name>
<dbReference type="Proteomes" id="UP000006793">
    <property type="component" value="Chromosome"/>
</dbReference>
<dbReference type="Pfam" id="PF04351">
    <property type="entry name" value="PilP"/>
    <property type="match status" value="1"/>
</dbReference>
<dbReference type="PaxDb" id="667014-Thein_0512"/>
<dbReference type="OrthoDB" id="9788988at2"/>
<protein>
    <recommendedName>
        <fullName evidence="3">Pilus assembly protein PilP</fullName>
    </recommendedName>
</protein>
<dbReference type="STRING" id="667014.Thein_0512"/>
<dbReference type="HOGENOM" id="CLU_1453761_0_0_0"/>
<sequence length="186" mass="21307">MTKNLMFIDKSGIQIIFLEKIKELFKMIILVICFSLFLNFNVCSAKTKEKETDIFLKWQKAMKLRQSYKYSPVSFDPFRSIIVQLKSLPVPQNITIFLKNYDLSDLKLVGIIDTGDQKIAIIEDPSGKGFFLKIGDYIGSQAGKIIRITKCAVYISQKFIDQQGNIIESPKPYIMKLSSEDGRCLE</sequence>
<evidence type="ECO:0000313" key="1">
    <source>
        <dbReference type="EMBL" id="AEH44394.1"/>
    </source>
</evidence>
<dbReference type="InParanoid" id="F8AB27"/>
<accession>F8AB27</accession>
<dbReference type="EMBL" id="CP002683">
    <property type="protein sequence ID" value="AEH44394.1"/>
    <property type="molecule type" value="Genomic_DNA"/>
</dbReference>
<dbReference type="KEGG" id="tid:Thein_0512"/>
<keyword evidence="2" id="KW-1185">Reference proteome</keyword>
<dbReference type="Gene3D" id="2.30.30.830">
    <property type="match status" value="1"/>
</dbReference>
<reference evidence="2" key="1">
    <citation type="submission" date="2011-04" db="EMBL/GenBank/DDBJ databases">
        <title>The complete genome of Thermodesulfatator indicus DSM 15286.</title>
        <authorList>
            <person name="Lucas S."/>
            <person name="Copeland A."/>
            <person name="Lapidus A."/>
            <person name="Bruce D."/>
            <person name="Goodwin L."/>
            <person name="Pitluck S."/>
            <person name="Peters L."/>
            <person name="Kyrpides N."/>
            <person name="Mavromatis K."/>
            <person name="Pagani I."/>
            <person name="Ivanova N."/>
            <person name="Saunders L."/>
            <person name="Detter J.C."/>
            <person name="Tapia R."/>
            <person name="Han C."/>
            <person name="Land M."/>
            <person name="Hauser L."/>
            <person name="Markowitz V."/>
            <person name="Cheng J.-F."/>
            <person name="Hugenholtz P."/>
            <person name="Woyke T."/>
            <person name="Wu D."/>
            <person name="Spring S."/>
            <person name="Schroeder M."/>
            <person name="Brambilla E."/>
            <person name="Klenk H.-P."/>
            <person name="Eisen J.A."/>
        </authorList>
    </citation>
    <scope>NUCLEOTIDE SEQUENCE [LARGE SCALE GENOMIC DNA]</scope>
    <source>
        <strain evidence="2">DSM 15286 / JCM 11887 / CIR29812</strain>
    </source>
</reference>
<gene>
    <name evidence="1" type="ordered locus">Thein_0512</name>
</gene>
<dbReference type="InterPro" id="IPR007446">
    <property type="entry name" value="PilP"/>
</dbReference>
<reference evidence="1 2" key="2">
    <citation type="journal article" date="2012" name="Stand. Genomic Sci.">
        <title>Complete genome sequence of the thermophilic sulfate-reducing ocean bacterium Thermodesulfatator indicus type strain (CIR29812(T)).</title>
        <authorList>
            <person name="Anderson I."/>
            <person name="Saunders E."/>
            <person name="Lapidus A."/>
            <person name="Nolan M."/>
            <person name="Lucas S."/>
            <person name="Tice H."/>
            <person name="Del Rio T.G."/>
            <person name="Cheng J.F."/>
            <person name="Han C."/>
            <person name="Tapia R."/>
            <person name="Goodwin L.A."/>
            <person name="Pitluck S."/>
            <person name="Liolios K."/>
            <person name="Mavromatis K."/>
            <person name="Pagani I."/>
            <person name="Ivanova N."/>
            <person name="Mikhailova N."/>
            <person name="Pati A."/>
            <person name="Chen A."/>
            <person name="Palaniappan K."/>
            <person name="Land M."/>
            <person name="Hauser L."/>
            <person name="Jeffries C.D."/>
            <person name="Chang Y.J."/>
            <person name="Brambilla E.M."/>
            <person name="Rohde M."/>
            <person name="Spring S."/>
            <person name="Goker M."/>
            <person name="Detter J.C."/>
            <person name="Woyke T."/>
            <person name="Bristow J."/>
            <person name="Eisen J.A."/>
            <person name="Markowitz V."/>
            <person name="Hugenholtz P."/>
            <person name="Kyrpides N.C."/>
            <person name="Klenk H.P."/>
        </authorList>
    </citation>
    <scope>NUCLEOTIDE SEQUENCE [LARGE SCALE GENOMIC DNA]</scope>
    <source>
        <strain evidence="2">DSM 15286 / JCM 11887 / CIR29812</strain>
    </source>
</reference>
<organism evidence="1 2">
    <name type="scientific">Thermodesulfatator indicus (strain DSM 15286 / JCM 11887 / CIR29812)</name>
    <dbReference type="NCBI Taxonomy" id="667014"/>
    <lineage>
        <taxon>Bacteria</taxon>
        <taxon>Pseudomonadati</taxon>
        <taxon>Thermodesulfobacteriota</taxon>
        <taxon>Thermodesulfobacteria</taxon>
        <taxon>Thermodesulfobacteriales</taxon>
        <taxon>Thermodesulfatatoraceae</taxon>
        <taxon>Thermodesulfatator</taxon>
    </lineage>
</organism>
<evidence type="ECO:0000313" key="2">
    <source>
        <dbReference type="Proteomes" id="UP000006793"/>
    </source>
</evidence>
<dbReference type="RefSeq" id="WP_013907139.1">
    <property type="nucleotide sequence ID" value="NC_015681.1"/>
</dbReference>
<dbReference type="AlphaFoldDB" id="F8AB27"/>
<proteinExistence type="predicted"/>